<dbReference type="AlphaFoldDB" id="A0A4R5QH66"/>
<evidence type="ECO:0000256" key="1">
    <source>
        <dbReference type="ARBA" id="ARBA00001585"/>
    </source>
</evidence>
<dbReference type="InterPro" id="IPR002410">
    <property type="entry name" value="Peptidase_S33"/>
</dbReference>
<evidence type="ECO:0000256" key="6">
    <source>
        <dbReference type="ARBA" id="ARBA00022438"/>
    </source>
</evidence>
<dbReference type="Pfam" id="PF00561">
    <property type="entry name" value="Abhydrolase_1"/>
    <property type="match status" value="1"/>
</dbReference>
<feature type="domain" description="AB hydrolase-1" evidence="11">
    <location>
        <begin position="35"/>
        <end position="130"/>
    </location>
</feature>
<keyword evidence="8" id="KW-0645">Protease</keyword>
<evidence type="ECO:0000256" key="9">
    <source>
        <dbReference type="ARBA" id="ARBA00022801"/>
    </source>
</evidence>
<evidence type="ECO:0000313" key="13">
    <source>
        <dbReference type="Proteomes" id="UP000295096"/>
    </source>
</evidence>
<comment type="caution">
    <text evidence="12">The sequence shown here is derived from an EMBL/GenBank/DDBJ whole genome shotgun (WGS) entry which is preliminary data.</text>
</comment>
<dbReference type="PRINTS" id="PR00111">
    <property type="entry name" value="ABHYDROLASE"/>
</dbReference>
<keyword evidence="13" id="KW-1185">Reference proteome</keyword>
<evidence type="ECO:0000256" key="10">
    <source>
        <dbReference type="ARBA" id="ARBA00029605"/>
    </source>
</evidence>
<evidence type="ECO:0000256" key="8">
    <source>
        <dbReference type="ARBA" id="ARBA00022670"/>
    </source>
</evidence>
<evidence type="ECO:0000256" key="7">
    <source>
        <dbReference type="ARBA" id="ARBA00022490"/>
    </source>
</evidence>
<dbReference type="PANTHER" id="PTHR43722:SF1">
    <property type="entry name" value="PROLINE IMINOPEPTIDASE"/>
    <property type="match status" value="1"/>
</dbReference>
<gene>
    <name evidence="12" type="ORF">E2C06_11055</name>
</gene>
<dbReference type="OrthoDB" id="7958481at2"/>
<dbReference type="InterPro" id="IPR029058">
    <property type="entry name" value="AB_hydrolase_fold"/>
</dbReference>
<name>A0A4R5QH66_9PROT</name>
<sequence length="286" mass="31043">MRAAIRDTEIYFDIDGPGLVPDGPAMRERPVAFAIHGGPGGDHTGFKPGYAALTQAMQVVYFDHRGQGRSARGDPDRWTLDENVEDMEALRRHLGGAPIVSIGTSYGGMVAMAHAARYPEAVSHLVLVVTAAHGGFIPRAQQILAERGTPAQQAICAKVWSGGFEDEAELKRYYRVMGPLYAAKHDPAKSEDGLARAIHSPEALNRAFKPDGFLRRFDLRPELARIAAPTLILAGALDWICPPEFSEEIHALMPGSRLVIVAESSHSMRVDAPERLFGEILAFVAG</sequence>
<comment type="catalytic activity">
    <reaction evidence="1">
        <text>Release of N-terminal proline from a peptide.</text>
        <dbReference type="EC" id="3.4.11.5"/>
    </reaction>
</comment>
<protein>
    <recommendedName>
        <fullName evidence="5">Proline iminopeptidase</fullName>
        <ecNumber evidence="4">3.4.11.5</ecNumber>
    </recommendedName>
    <alternativeName>
        <fullName evidence="10">Prolyl aminopeptidase</fullName>
    </alternativeName>
</protein>
<organism evidence="12 13">
    <name type="scientific">Dankookia rubra</name>
    <dbReference type="NCBI Taxonomy" id="1442381"/>
    <lineage>
        <taxon>Bacteria</taxon>
        <taxon>Pseudomonadati</taxon>
        <taxon>Pseudomonadota</taxon>
        <taxon>Alphaproteobacteria</taxon>
        <taxon>Acetobacterales</taxon>
        <taxon>Roseomonadaceae</taxon>
        <taxon>Dankookia</taxon>
    </lineage>
</organism>
<dbReference type="EC" id="3.4.11.5" evidence="4"/>
<comment type="similarity">
    <text evidence="3">Belongs to the peptidase S33 family.</text>
</comment>
<dbReference type="InterPro" id="IPR005944">
    <property type="entry name" value="Pro_iminopeptidase"/>
</dbReference>
<evidence type="ECO:0000256" key="5">
    <source>
        <dbReference type="ARBA" id="ARBA00021843"/>
    </source>
</evidence>
<dbReference type="SUPFAM" id="SSF53474">
    <property type="entry name" value="alpha/beta-Hydrolases"/>
    <property type="match status" value="1"/>
</dbReference>
<dbReference type="RefSeq" id="WP_133288658.1">
    <property type="nucleotide sequence ID" value="NZ_SMSJ01000010.1"/>
</dbReference>
<proteinExistence type="inferred from homology"/>
<evidence type="ECO:0000256" key="2">
    <source>
        <dbReference type="ARBA" id="ARBA00004496"/>
    </source>
</evidence>
<keyword evidence="7" id="KW-0963">Cytoplasm</keyword>
<dbReference type="PRINTS" id="PR00793">
    <property type="entry name" value="PROAMNOPTASE"/>
</dbReference>
<evidence type="ECO:0000313" key="12">
    <source>
        <dbReference type="EMBL" id="TDH62662.1"/>
    </source>
</evidence>
<dbReference type="EMBL" id="SMSJ01000010">
    <property type="protein sequence ID" value="TDH62662.1"/>
    <property type="molecule type" value="Genomic_DNA"/>
</dbReference>
<evidence type="ECO:0000256" key="4">
    <source>
        <dbReference type="ARBA" id="ARBA00012568"/>
    </source>
</evidence>
<dbReference type="GO" id="GO:0006508">
    <property type="term" value="P:proteolysis"/>
    <property type="evidence" value="ECO:0007669"/>
    <property type="project" value="UniProtKB-KW"/>
</dbReference>
<dbReference type="PANTHER" id="PTHR43722">
    <property type="entry name" value="PROLINE IMINOPEPTIDASE"/>
    <property type="match status" value="1"/>
</dbReference>
<dbReference type="GO" id="GO:0005737">
    <property type="term" value="C:cytoplasm"/>
    <property type="evidence" value="ECO:0007669"/>
    <property type="project" value="UniProtKB-SubCell"/>
</dbReference>
<accession>A0A4R5QH66</accession>
<keyword evidence="6" id="KW-0031">Aminopeptidase</keyword>
<dbReference type="Proteomes" id="UP000295096">
    <property type="component" value="Unassembled WGS sequence"/>
</dbReference>
<dbReference type="InterPro" id="IPR000073">
    <property type="entry name" value="AB_hydrolase_1"/>
</dbReference>
<keyword evidence="9 12" id="KW-0378">Hydrolase</keyword>
<evidence type="ECO:0000259" key="11">
    <source>
        <dbReference type="Pfam" id="PF00561"/>
    </source>
</evidence>
<dbReference type="Gene3D" id="3.40.50.1820">
    <property type="entry name" value="alpha/beta hydrolase"/>
    <property type="match status" value="1"/>
</dbReference>
<reference evidence="12 13" key="1">
    <citation type="journal article" date="2016" name="J. Microbiol.">
        <title>Dankookia rubra gen. nov., sp. nov., an alphaproteobacterium isolated from sediment of a shallow stream.</title>
        <authorList>
            <person name="Kim W.H."/>
            <person name="Kim D.H."/>
            <person name="Kang K."/>
            <person name="Ahn T.Y."/>
        </authorList>
    </citation>
    <scope>NUCLEOTIDE SEQUENCE [LARGE SCALE GENOMIC DNA]</scope>
    <source>
        <strain evidence="12 13">JCM30602</strain>
    </source>
</reference>
<dbReference type="GO" id="GO:0004177">
    <property type="term" value="F:aminopeptidase activity"/>
    <property type="evidence" value="ECO:0007669"/>
    <property type="project" value="UniProtKB-KW"/>
</dbReference>
<evidence type="ECO:0000256" key="3">
    <source>
        <dbReference type="ARBA" id="ARBA00010088"/>
    </source>
</evidence>
<comment type="subcellular location">
    <subcellularLocation>
        <location evidence="2">Cytoplasm</location>
    </subcellularLocation>
</comment>